<proteinExistence type="predicted"/>
<reference evidence="3" key="1">
    <citation type="submission" date="2016-10" db="EMBL/GenBank/DDBJ databases">
        <authorList>
            <person name="Varghese N."/>
            <person name="Submissions S."/>
        </authorList>
    </citation>
    <scope>NUCLEOTIDE SEQUENCE [LARGE SCALE GENOMIC DNA]</scope>
    <source>
        <strain evidence="3">DSM 44544</strain>
    </source>
</reference>
<name>A0A1H4X175_9PSEU</name>
<accession>A0A1H4X175</accession>
<keyword evidence="3" id="KW-1185">Reference proteome</keyword>
<dbReference type="PANTHER" id="PTHR31104">
    <property type="entry name" value="PEPTIDE-N4-(N-ACETYL-BETA-GLUCOSAMINYL)ASPARAGINE AMIDASE A PROTEIN"/>
    <property type="match status" value="1"/>
</dbReference>
<dbReference type="Proteomes" id="UP000199622">
    <property type="component" value="Unassembled WGS sequence"/>
</dbReference>
<dbReference type="InterPro" id="IPR056948">
    <property type="entry name" value="PNGaseA_N"/>
</dbReference>
<feature type="domain" description="Peptide N-acetyl-beta-D-glucosaminyl asparaginase amidase A N-terminal" evidence="1">
    <location>
        <begin position="87"/>
        <end position="341"/>
    </location>
</feature>
<evidence type="ECO:0000259" key="1">
    <source>
        <dbReference type="Pfam" id="PF12222"/>
    </source>
</evidence>
<protein>
    <submittedName>
        <fullName evidence="2">Peptide N-acetyl-beta-D-glucosaminyl asparaginase amidase A</fullName>
    </submittedName>
</protein>
<evidence type="ECO:0000313" key="3">
    <source>
        <dbReference type="Proteomes" id="UP000199622"/>
    </source>
</evidence>
<evidence type="ECO:0000313" key="2">
    <source>
        <dbReference type="EMBL" id="SEC98611.1"/>
    </source>
</evidence>
<sequence length="571" mass="61561">MIAPLGSGQGWLLLGGVRVRIFTIVLSLVLTWVFAGAVASASPVVEGDTDNPVAIAPGVSRPDTPHCSVTLADGFRSNAADGSPQYYEGTLAPPKACPGPWAKVVMDQTVTVRGRQYDRIGDLRIGGTEVWWGTTQEPSGEGRRAITYHFDKDLTPYSALLRTPQPFHGGIENYTSAIYTGVYAQAVTLTYYQADRRHPAPEAPDHVAGFGHADATPAAPTVHFTARDLPRNITRAYLEVTLEGHACDEQWFDDVPDDVAAKYPAAGLCGKGPYREANFAIDGTAAGSAFTFPHIYSGGIVPQLWRPIVAIDTFSLHAETYDVTPFAGRLVDGGTHDLSFSFPDIGGEFTVVPTLLLYTDKNRAQTSGALTRHDVAAAPARQTTVKDISGGVNVTVTAHRDDVTAGYVDTSAGRVYTRVERTRDYRNSDDVTGGGFTQHVVQADSGQQTSVSTVDGRVRSAAKHTWSYPLTTDATANITDDQNLRISGSVDMTQVLGDFTGDGRNWRPARASREWLASSGVLARTNGVNTEADGRSKTLFTGSDDLGRPYFHYVATEHGLITENRELPPRR</sequence>
<dbReference type="Pfam" id="PF12222">
    <property type="entry name" value="PNGaseA"/>
    <property type="match status" value="1"/>
</dbReference>
<gene>
    <name evidence="2" type="ORF">SAMN04489727_5872</name>
</gene>
<organism evidence="2 3">
    <name type="scientific">Amycolatopsis tolypomycina</name>
    <dbReference type="NCBI Taxonomy" id="208445"/>
    <lineage>
        <taxon>Bacteria</taxon>
        <taxon>Bacillati</taxon>
        <taxon>Actinomycetota</taxon>
        <taxon>Actinomycetes</taxon>
        <taxon>Pseudonocardiales</taxon>
        <taxon>Pseudonocardiaceae</taxon>
        <taxon>Amycolatopsis</taxon>
    </lineage>
</organism>
<dbReference type="AlphaFoldDB" id="A0A1H4X175"/>
<dbReference type="STRING" id="208445.SAMN04489727_5872"/>
<dbReference type="EMBL" id="FNSO01000004">
    <property type="protein sequence ID" value="SEC98611.1"/>
    <property type="molecule type" value="Genomic_DNA"/>
</dbReference>
<dbReference type="InterPro" id="IPR021102">
    <property type="entry name" value="PNGase_A"/>
</dbReference>